<dbReference type="RefSeq" id="WP_078771525.1">
    <property type="nucleotide sequence ID" value="NZ_CBCSBR010000055.1"/>
</dbReference>
<organism evidence="1 2">
    <name type="scientific">Elizabethkingia occulta</name>
    <dbReference type="NCBI Taxonomy" id="1867263"/>
    <lineage>
        <taxon>Bacteria</taxon>
        <taxon>Pseudomonadati</taxon>
        <taxon>Bacteroidota</taxon>
        <taxon>Flavobacteriia</taxon>
        <taxon>Flavobacteriales</taxon>
        <taxon>Weeksellaceae</taxon>
        <taxon>Elizabethkingia</taxon>
    </lineage>
</organism>
<dbReference type="EMBL" id="MAHX01000013">
    <property type="protein sequence ID" value="OPC65927.1"/>
    <property type="molecule type" value="Genomic_DNA"/>
</dbReference>
<reference evidence="1 2" key="1">
    <citation type="submission" date="2016-06" db="EMBL/GenBank/DDBJ databases">
        <title>Revisiting the taxonomy of the Elizabethkingia Genus based on Whole-Genome Sequencing, Optical Mapping, and MALDI-TOF.</title>
        <authorList>
            <person name="Nicholson A.C."/>
        </authorList>
    </citation>
    <scope>NUCLEOTIDE SEQUENCE [LARGE SCALE GENOMIC DNA]</scope>
    <source>
        <strain evidence="1 2">G4070</strain>
    </source>
</reference>
<proteinExistence type="predicted"/>
<evidence type="ECO:0008006" key="3">
    <source>
        <dbReference type="Google" id="ProtNLM"/>
    </source>
</evidence>
<name>A0A1T3MMW6_9FLAO</name>
<sequence>MMIYNAKPGQTLAEICDEIYLENPDYLRDFHNENSPLTEYIEGDIVHATRLSVPSPKQIKEINLRIKENHESFYDFPADGQFPFAFDLWDGEYQITRTVYFNEEILNNYEQKVQLTFEFIKDNDLYFRFSAFDFKKNDEISDHKVSTLAKMCMEIIYPVRLVISSNGKIQNIEPTKDHTDISAELDSVKNFFPDQYSSAYIEKMKNIVKDPKAFLEKFKNTLLNTFMFGAFYRTKLGNWTSSDVYSDFYPWLFDAQPVRFEFRNTLLPKESLDDEWIKILQKGTSSDNRNQEALHSEDSQYRNTEITYKSIDCEHFAEYIFNRKKNSLQRIEAIFRNYVQENIEKEIFLLEKMKDNN</sequence>
<accession>A0A1T3MMW6</accession>
<evidence type="ECO:0000313" key="1">
    <source>
        <dbReference type="EMBL" id="OPC65927.1"/>
    </source>
</evidence>
<dbReference type="Proteomes" id="UP000190813">
    <property type="component" value="Unassembled WGS sequence"/>
</dbReference>
<keyword evidence="2" id="KW-1185">Reference proteome</keyword>
<dbReference type="AlphaFoldDB" id="A0A1T3MMW6"/>
<comment type="caution">
    <text evidence="1">The sequence shown here is derived from an EMBL/GenBank/DDBJ whole genome shotgun (WGS) entry which is preliminary data.</text>
</comment>
<evidence type="ECO:0000313" key="2">
    <source>
        <dbReference type="Proteomes" id="UP000190813"/>
    </source>
</evidence>
<protein>
    <recommendedName>
        <fullName evidence="3">LysM domain-containing protein</fullName>
    </recommendedName>
</protein>
<gene>
    <name evidence="1" type="ORF">BAZ10_01445</name>
</gene>